<evidence type="ECO:0000256" key="8">
    <source>
        <dbReference type="ARBA" id="ARBA00022574"/>
    </source>
</evidence>
<dbReference type="EC" id="1.15.1.1" evidence="6"/>
<comment type="function">
    <text evidence="1">Destroys superoxide anion radicals which are normally produced within the cells and which are toxic to biological systems.</text>
</comment>
<dbReference type="InterPro" id="IPR036324">
    <property type="entry name" value="Mn/Fe_SOD_N_sf"/>
</dbReference>
<protein>
    <recommendedName>
        <fullName evidence="6">superoxide dismutase</fullName>
        <ecNumber evidence="6">1.15.1.1</ecNumber>
    </recommendedName>
</protein>
<evidence type="ECO:0000256" key="17">
    <source>
        <dbReference type="PROSITE-ProRule" id="PRU00221"/>
    </source>
</evidence>
<dbReference type="InterPro" id="IPR019833">
    <property type="entry name" value="Mn/Fe_SOD_BS"/>
</dbReference>
<dbReference type="SUPFAM" id="SSF50978">
    <property type="entry name" value="WD40 repeat-like"/>
    <property type="match status" value="1"/>
</dbReference>
<organism evidence="20 21">
    <name type="scientific">Romanomermis culicivorax</name>
    <name type="common">Nematode worm</name>
    <dbReference type="NCBI Taxonomy" id="13658"/>
    <lineage>
        <taxon>Eukaryota</taxon>
        <taxon>Metazoa</taxon>
        <taxon>Ecdysozoa</taxon>
        <taxon>Nematoda</taxon>
        <taxon>Enoplea</taxon>
        <taxon>Dorylaimia</taxon>
        <taxon>Mermithida</taxon>
        <taxon>Mermithoidea</taxon>
        <taxon>Mermithidae</taxon>
        <taxon>Romanomermis</taxon>
    </lineage>
</organism>
<dbReference type="InterPro" id="IPR036314">
    <property type="entry name" value="SOD_C_sf"/>
</dbReference>
<keyword evidence="12" id="KW-0560">Oxidoreductase</keyword>
<dbReference type="SUPFAM" id="SSF54719">
    <property type="entry name" value="Fe,Mn superoxide dismutase (SOD), C-terminal domain"/>
    <property type="match status" value="1"/>
</dbReference>
<evidence type="ECO:0000256" key="14">
    <source>
        <dbReference type="ARBA" id="ARBA00023228"/>
    </source>
</evidence>
<keyword evidence="14" id="KW-0458">Lysosome</keyword>
<sequence length="503" mass="57236">MYSIRSNKLHFPFNPFHCRIFLRLKHTLPDLPYDYNALEPVISADIMKLHHQKHHQAYVTNLNQAEEKMHEALAKNCVNSIVSLEPALRFNGGGHLNHSIFWTNLAPKSGGQPSGHLLEAINKHFGSFEKFKGQLSSSAVGVQGSGWAWLGYNPNNKSLQIATCMNQDPLFPTTGLTPLLGIDVWEHAYYLQYKNVRAEYKMIKSTPICQDHKDLIHDIAYDFYGRRIATCSSDHTVKVWDLNENDQWILTASWKVHSGSVWKIDWAHPEYGQLLATCSFDRTAIIWEEISDYQILSEASSGGAKSQKHWVKRCSLVDSRANVTDVKFAPRHLGLMMAICSQDGVLRIYEASDIMNVTQWSLQHEITCQKFRCSCLAWNPSLKWIKVEPQSFFTDPVYDLEFANNIGRSYHLLAVASKNVHIFQLKSSSSTTRDATDPTTKFEVRQVALFDDHESQVWRVSWNITGTILASSGADGTVRLYKGKFSKCLEFSNIVRFLLNACK</sequence>
<comment type="subcellular location">
    <subcellularLocation>
        <location evidence="3">Lysosome</location>
    </subcellularLocation>
    <subcellularLocation>
        <location evidence="2">Nucleus envelope</location>
    </subcellularLocation>
</comment>
<dbReference type="InterPro" id="IPR001189">
    <property type="entry name" value="Mn/Fe_SOD"/>
</dbReference>
<dbReference type="GO" id="GO:0005198">
    <property type="term" value="F:structural molecule activity"/>
    <property type="evidence" value="ECO:0007669"/>
    <property type="project" value="InterPro"/>
</dbReference>
<dbReference type="WBParaSite" id="nRc.2.0.1.t40771-RA">
    <property type="protein sequence ID" value="nRc.2.0.1.t40771-RA"/>
    <property type="gene ID" value="nRc.2.0.1.g40771"/>
</dbReference>
<keyword evidence="11" id="KW-0653">Protein transport</keyword>
<dbReference type="Gene3D" id="2.130.10.10">
    <property type="entry name" value="YVTN repeat-like/Quinoprotein amine dehydrogenase"/>
    <property type="match status" value="1"/>
</dbReference>
<keyword evidence="15" id="KW-0539">Nucleus</keyword>
<feature type="repeat" description="WD" evidence="17">
    <location>
        <begin position="450"/>
        <end position="482"/>
    </location>
</feature>
<keyword evidence="7" id="KW-0813">Transport</keyword>
<evidence type="ECO:0000256" key="2">
    <source>
        <dbReference type="ARBA" id="ARBA00004259"/>
    </source>
</evidence>
<dbReference type="FunFam" id="1.10.287.990:FF:000001">
    <property type="entry name" value="Superoxide dismutase"/>
    <property type="match status" value="1"/>
</dbReference>
<evidence type="ECO:0000256" key="6">
    <source>
        <dbReference type="ARBA" id="ARBA00012682"/>
    </source>
</evidence>
<dbReference type="FunFam" id="3.55.40.20:FF:000004">
    <property type="entry name" value="Superoxide dismutase [Fe]"/>
    <property type="match status" value="1"/>
</dbReference>
<evidence type="ECO:0000256" key="7">
    <source>
        <dbReference type="ARBA" id="ARBA00022448"/>
    </source>
</evidence>
<dbReference type="InterPro" id="IPR036322">
    <property type="entry name" value="WD40_repeat_dom_sf"/>
</dbReference>
<keyword evidence="10" id="KW-0677">Repeat</keyword>
<comment type="similarity">
    <text evidence="4">Belongs to the iron/manganese superoxide dismutase family.</text>
</comment>
<dbReference type="GO" id="GO:0035859">
    <property type="term" value="C:Seh1-associated complex"/>
    <property type="evidence" value="ECO:0007669"/>
    <property type="project" value="TreeGrafter"/>
</dbReference>
<dbReference type="AlphaFoldDB" id="A0A915KPV2"/>
<dbReference type="GO" id="GO:0005764">
    <property type="term" value="C:lysosome"/>
    <property type="evidence" value="ECO:0007669"/>
    <property type="project" value="UniProtKB-SubCell"/>
</dbReference>
<keyword evidence="13" id="KW-0464">Manganese</keyword>
<keyword evidence="9" id="KW-0479">Metal-binding</keyword>
<dbReference type="InterPro" id="IPR019775">
    <property type="entry name" value="WD40_repeat_CS"/>
</dbReference>
<dbReference type="GO" id="GO:0034198">
    <property type="term" value="P:cellular response to amino acid starvation"/>
    <property type="evidence" value="ECO:0007669"/>
    <property type="project" value="TreeGrafter"/>
</dbReference>
<dbReference type="Pfam" id="PF00081">
    <property type="entry name" value="Sod_Fe_N"/>
    <property type="match status" value="1"/>
</dbReference>
<evidence type="ECO:0000256" key="12">
    <source>
        <dbReference type="ARBA" id="ARBA00023002"/>
    </source>
</evidence>
<feature type="repeat" description="WD" evidence="17">
    <location>
        <begin position="209"/>
        <end position="243"/>
    </location>
</feature>
<dbReference type="Gene3D" id="1.10.287.990">
    <property type="entry name" value="Fe,Mn superoxide dismutase (SOD) domain"/>
    <property type="match status" value="1"/>
</dbReference>
<dbReference type="Pfam" id="PF00400">
    <property type="entry name" value="WD40"/>
    <property type="match status" value="3"/>
</dbReference>
<feature type="domain" description="Manganese/iron superoxide dismutase C-terminal" evidence="19">
    <location>
        <begin position="113"/>
        <end position="200"/>
    </location>
</feature>
<evidence type="ECO:0000256" key="9">
    <source>
        <dbReference type="ARBA" id="ARBA00022723"/>
    </source>
</evidence>
<name>A0A915KPV2_ROMCU</name>
<dbReference type="InterPro" id="IPR001680">
    <property type="entry name" value="WD40_rpt"/>
</dbReference>
<dbReference type="PROSITE" id="PS50082">
    <property type="entry name" value="WD_REPEATS_2"/>
    <property type="match status" value="2"/>
</dbReference>
<evidence type="ECO:0000256" key="10">
    <source>
        <dbReference type="ARBA" id="ARBA00022737"/>
    </source>
</evidence>
<dbReference type="Proteomes" id="UP000887565">
    <property type="component" value="Unplaced"/>
</dbReference>
<dbReference type="PROSITE" id="PS50294">
    <property type="entry name" value="WD_REPEATS_REGION"/>
    <property type="match status" value="2"/>
</dbReference>
<evidence type="ECO:0000256" key="15">
    <source>
        <dbReference type="ARBA" id="ARBA00023242"/>
    </source>
</evidence>
<evidence type="ECO:0000256" key="1">
    <source>
        <dbReference type="ARBA" id="ARBA00002170"/>
    </source>
</evidence>
<reference evidence="21" key="1">
    <citation type="submission" date="2022-11" db="UniProtKB">
        <authorList>
            <consortium name="WormBaseParasite"/>
        </authorList>
    </citation>
    <scope>IDENTIFICATION</scope>
</reference>
<dbReference type="GO" id="GO:0046872">
    <property type="term" value="F:metal ion binding"/>
    <property type="evidence" value="ECO:0007669"/>
    <property type="project" value="UniProtKB-KW"/>
</dbReference>
<evidence type="ECO:0000259" key="19">
    <source>
        <dbReference type="Pfam" id="PF02777"/>
    </source>
</evidence>
<dbReference type="GO" id="GO:1904263">
    <property type="term" value="P:positive regulation of TORC1 signaling"/>
    <property type="evidence" value="ECO:0007669"/>
    <property type="project" value="TreeGrafter"/>
</dbReference>
<dbReference type="InterPro" id="IPR019831">
    <property type="entry name" value="Mn/Fe_SOD_N"/>
</dbReference>
<keyword evidence="20" id="KW-1185">Reference proteome</keyword>
<evidence type="ECO:0000313" key="20">
    <source>
        <dbReference type="Proteomes" id="UP000887565"/>
    </source>
</evidence>
<accession>A0A915KPV2</accession>
<dbReference type="PRINTS" id="PR01703">
    <property type="entry name" value="MNSODISMTASE"/>
</dbReference>
<evidence type="ECO:0000313" key="21">
    <source>
        <dbReference type="WBParaSite" id="nRc.2.0.1.t40771-RA"/>
    </source>
</evidence>
<dbReference type="PANTHER" id="PTHR11024:SF3">
    <property type="entry name" value="NUCLEOPORIN SEH1"/>
    <property type="match status" value="1"/>
</dbReference>
<dbReference type="Gene3D" id="3.55.40.20">
    <property type="entry name" value="Iron/manganese superoxide dismutase, C-terminal domain"/>
    <property type="match status" value="1"/>
</dbReference>
<dbReference type="InterPro" id="IPR015943">
    <property type="entry name" value="WD40/YVTN_repeat-like_dom_sf"/>
</dbReference>
<evidence type="ECO:0000256" key="11">
    <source>
        <dbReference type="ARBA" id="ARBA00022927"/>
    </source>
</evidence>
<dbReference type="GO" id="GO:0015031">
    <property type="term" value="P:protein transport"/>
    <property type="evidence" value="ECO:0007669"/>
    <property type="project" value="UniProtKB-KW"/>
</dbReference>
<dbReference type="PROSITE" id="PS00088">
    <property type="entry name" value="SOD_MN"/>
    <property type="match status" value="1"/>
</dbReference>
<evidence type="ECO:0000256" key="4">
    <source>
        <dbReference type="ARBA" id="ARBA00008714"/>
    </source>
</evidence>
<evidence type="ECO:0000259" key="18">
    <source>
        <dbReference type="Pfam" id="PF00081"/>
    </source>
</evidence>
<evidence type="ECO:0000256" key="3">
    <source>
        <dbReference type="ARBA" id="ARBA00004371"/>
    </source>
</evidence>
<dbReference type="Pfam" id="PF02777">
    <property type="entry name" value="Sod_Fe_C"/>
    <property type="match status" value="1"/>
</dbReference>
<dbReference type="InterPro" id="IPR037363">
    <property type="entry name" value="Sec13/Seh1_fam"/>
</dbReference>
<dbReference type="PROSITE" id="PS00678">
    <property type="entry name" value="WD_REPEATS_1"/>
    <property type="match status" value="1"/>
</dbReference>
<evidence type="ECO:0000256" key="16">
    <source>
        <dbReference type="ARBA" id="ARBA00049204"/>
    </source>
</evidence>
<dbReference type="InterPro" id="IPR019832">
    <property type="entry name" value="Mn/Fe_SOD_C"/>
</dbReference>
<dbReference type="SMART" id="SM00320">
    <property type="entry name" value="WD40"/>
    <property type="match status" value="5"/>
</dbReference>
<dbReference type="GO" id="GO:0031080">
    <property type="term" value="C:nuclear pore outer ring"/>
    <property type="evidence" value="ECO:0007669"/>
    <property type="project" value="TreeGrafter"/>
</dbReference>
<comment type="catalytic activity">
    <reaction evidence="16">
        <text>2 superoxide + 2 H(+) = H2O2 + O2</text>
        <dbReference type="Rhea" id="RHEA:20696"/>
        <dbReference type="ChEBI" id="CHEBI:15378"/>
        <dbReference type="ChEBI" id="CHEBI:15379"/>
        <dbReference type="ChEBI" id="CHEBI:16240"/>
        <dbReference type="ChEBI" id="CHEBI:18421"/>
        <dbReference type="EC" id="1.15.1.1"/>
    </reaction>
</comment>
<comment type="similarity">
    <text evidence="5">Belongs to the WD repeat SEC13 family.</text>
</comment>
<evidence type="ECO:0000256" key="13">
    <source>
        <dbReference type="ARBA" id="ARBA00023211"/>
    </source>
</evidence>
<evidence type="ECO:0000256" key="5">
    <source>
        <dbReference type="ARBA" id="ARBA00010102"/>
    </source>
</evidence>
<dbReference type="PANTHER" id="PTHR11024">
    <property type="entry name" value="NUCLEAR PORE COMPLEX PROTEIN SEC13 / SEH1 FAMILY MEMBER"/>
    <property type="match status" value="1"/>
</dbReference>
<dbReference type="GO" id="GO:0004784">
    <property type="term" value="F:superoxide dismutase activity"/>
    <property type="evidence" value="ECO:0007669"/>
    <property type="project" value="UniProtKB-EC"/>
</dbReference>
<keyword evidence="8 17" id="KW-0853">WD repeat</keyword>
<dbReference type="SUPFAM" id="SSF46609">
    <property type="entry name" value="Fe,Mn superoxide dismutase (SOD), N-terminal domain"/>
    <property type="match status" value="1"/>
</dbReference>
<proteinExistence type="inferred from homology"/>
<feature type="domain" description="Manganese/iron superoxide dismutase N-terminal" evidence="18">
    <location>
        <begin position="25"/>
        <end position="106"/>
    </location>
</feature>